<dbReference type="PANTHER" id="PTHR15576">
    <property type="entry name" value="RIBITOL-5-PHOSPHATE XYLOSYLTRANSFERASE 1"/>
    <property type="match status" value="1"/>
</dbReference>
<protein>
    <recommendedName>
        <fullName evidence="3">Exostosin GT47 domain-containing protein</fullName>
    </recommendedName>
</protein>
<dbReference type="OrthoDB" id="446027at2759"/>
<evidence type="ECO:0000313" key="2">
    <source>
        <dbReference type="Proteomes" id="UP000324585"/>
    </source>
</evidence>
<dbReference type="EMBL" id="VRMN01000005">
    <property type="protein sequence ID" value="KAA8494263.1"/>
    <property type="molecule type" value="Genomic_DNA"/>
</dbReference>
<organism evidence="1 2">
    <name type="scientific">Porphyridium purpureum</name>
    <name type="common">Red alga</name>
    <name type="synonym">Porphyridium cruentum</name>
    <dbReference type="NCBI Taxonomy" id="35688"/>
    <lineage>
        <taxon>Eukaryota</taxon>
        <taxon>Rhodophyta</taxon>
        <taxon>Bangiophyceae</taxon>
        <taxon>Porphyridiales</taxon>
        <taxon>Porphyridiaceae</taxon>
        <taxon>Porphyridium</taxon>
    </lineage>
</organism>
<comment type="caution">
    <text evidence="1">The sequence shown here is derived from an EMBL/GenBank/DDBJ whole genome shotgun (WGS) entry which is preliminary data.</text>
</comment>
<dbReference type="AlphaFoldDB" id="A0A5J4YU22"/>
<gene>
    <name evidence="1" type="ORF">FVE85_4238</name>
</gene>
<sequence length="434" mass="49069">MSLALLVAEVVWEGGPILRAQEAPVRTQIHSPLVSGAAIPEKSSLLHFYKLRTLHRQCGESNDADLAEHVRGDVYRLNLDGVQGKCLKSSFPLPGSGAWHEAADVRMDGRSQDMVNFTEAEFRARLDKCPHASVCVVLINLLVFIASNSQYQWLPTALTQFLDARKEPVSFITLTGDKCFPFLNARVPSESLLFLLDVLNHVKVVRWYATNVCTPHAKVLALPAGPWTRVGCYESGGCFAPHDKREEYLYTRPAHLFYRSRRDRLVYVSMRETSGNAYFEQTRGVRTRAQHAMNMSGLLDGESGRSHHEVLPVYQFVASPPGRGFDCHRTWEAMLYGCIPIVERHGPYEEMYAGLPVLMTSDWNLSRPELEQAAREIRAKAYVWEKLYATYWLSRIELEAELGRIVSEQELQAVLSSGSVESIKRRRSILSPFL</sequence>
<name>A0A5J4YU22_PORPP</name>
<dbReference type="GO" id="GO:0005794">
    <property type="term" value="C:Golgi apparatus"/>
    <property type="evidence" value="ECO:0007669"/>
    <property type="project" value="TreeGrafter"/>
</dbReference>
<dbReference type="GO" id="GO:0035269">
    <property type="term" value="P:protein O-linked glycosylation via mannose"/>
    <property type="evidence" value="ECO:0007669"/>
    <property type="project" value="InterPro"/>
</dbReference>
<dbReference type="GO" id="GO:0120053">
    <property type="term" value="F:ribitol beta-1,4-xylosyltransferase activity"/>
    <property type="evidence" value="ECO:0007669"/>
    <property type="project" value="InterPro"/>
</dbReference>
<dbReference type="InterPro" id="IPR055286">
    <property type="entry name" value="RXYLT1-like"/>
</dbReference>
<dbReference type="Proteomes" id="UP000324585">
    <property type="component" value="Unassembled WGS sequence"/>
</dbReference>
<proteinExistence type="predicted"/>
<dbReference type="PANTHER" id="PTHR15576:SF1">
    <property type="entry name" value="RIBITOL-5-PHOSPHATE XYLOSYLTRANSFERASE 1"/>
    <property type="match status" value="1"/>
</dbReference>
<keyword evidence="2" id="KW-1185">Reference proteome</keyword>
<evidence type="ECO:0000313" key="1">
    <source>
        <dbReference type="EMBL" id="KAA8494263.1"/>
    </source>
</evidence>
<evidence type="ECO:0008006" key="3">
    <source>
        <dbReference type="Google" id="ProtNLM"/>
    </source>
</evidence>
<accession>A0A5J4YU22</accession>
<reference evidence="2" key="1">
    <citation type="journal article" date="2019" name="Nat. Commun.">
        <title>Expansion of phycobilisome linker gene families in mesophilic red algae.</title>
        <authorList>
            <person name="Lee J."/>
            <person name="Kim D."/>
            <person name="Bhattacharya D."/>
            <person name="Yoon H.S."/>
        </authorList>
    </citation>
    <scope>NUCLEOTIDE SEQUENCE [LARGE SCALE GENOMIC DNA]</scope>
    <source>
        <strain evidence="2">CCMP 1328</strain>
    </source>
</reference>